<sequence>MVCTQYLSSVLNFKVCNGSLLQNKKSYFVSSSFCLDVVLASIVDNFQENNNPKPYRLILPVYVDISPSDVQNQTVPYSEDNNKLIKWRNALSRVANLPAWNFKHGYPSSAAKLAKILRRG</sequence>
<protein>
    <submittedName>
        <fullName evidence="1 2">Uncharacterized protein</fullName>
    </submittedName>
</protein>
<gene>
    <name evidence="1" type="ordered locus">MTR_6g078520</name>
</gene>
<dbReference type="Gene3D" id="3.40.50.10140">
    <property type="entry name" value="Toll/interleukin-1 receptor homology (TIR) domain"/>
    <property type="match status" value="1"/>
</dbReference>
<evidence type="ECO:0000313" key="1">
    <source>
        <dbReference type="EMBL" id="AES76426.1"/>
    </source>
</evidence>
<evidence type="ECO:0000313" key="2">
    <source>
        <dbReference type="EnsemblPlants" id="AES76426"/>
    </source>
</evidence>
<dbReference type="PaxDb" id="3880-AES76426"/>
<dbReference type="EMBL" id="CM001222">
    <property type="protein sequence ID" value="AES76426.1"/>
    <property type="molecule type" value="Genomic_DNA"/>
</dbReference>
<name>G7KKT0_MEDTR</name>
<reference evidence="2" key="3">
    <citation type="submission" date="2015-04" db="UniProtKB">
        <authorList>
            <consortium name="EnsemblPlants"/>
        </authorList>
    </citation>
    <scope>IDENTIFICATION</scope>
    <source>
        <strain evidence="2">cv. Jemalong A17</strain>
    </source>
</reference>
<dbReference type="HOGENOM" id="CLU_2053146_0_0_1"/>
<accession>G7KKT0</accession>
<keyword evidence="3" id="KW-1185">Reference proteome</keyword>
<reference evidence="1 3" key="1">
    <citation type="journal article" date="2011" name="Nature">
        <title>The Medicago genome provides insight into the evolution of rhizobial symbioses.</title>
        <authorList>
            <person name="Young N.D."/>
            <person name="Debelle F."/>
            <person name="Oldroyd G.E."/>
            <person name="Geurts R."/>
            <person name="Cannon S.B."/>
            <person name="Udvardi M.K."/>
            <person name="Benedito V.A."/>
            <person name="Mayer K.F."/>
            <person name="Gouzy J."/>
            <person name="Schoof H."/>
            <person name="Van de Peer Y."/>
            <person name="Proost S."/>
            <person name="Cook D.R."/>
            <person name="Meyers B.C."/>
            <person name="Spannagl M."/>
            <person name="Cheung F."/>
            <person name="De Mita S."/>
            <person name="Krishnakumar V."/>
            <person name="Gundlach H."/>
            <person name="Zhou S."/>
            <person name="Mudge J."/>
            <person name="Bharti A.K."/>
            <person name="Murray J.D."/>
            <person name="Naoumkina M.A."/>
            <person name="Rosen B."/>
            <person name="Silverstein K.A."/>
            <person name="Tang H."/>
            <person name="Rombauts S."/>
            <person name="Zhao P.X."/>
            <person name="Zhou P."/>
            <person name="Barbe V."/>
            <person name="Bardou P."/>
            <person name="Bechner M."/>
            <person name="Bellec A."/>
            <person name="Berger A."/>
            <person name="Berges H."/>
            <person name="Bidwell S."/>
            <person name="Bisseling T."/>
            <person name="Choisne N."/>
            <person name="Couloux A."/>
            <person name="Denny R."/>
            <person name="Deshpande S."/>
            <person name="Dai X."/>
            <person name="Doyle J.J."/>
            <person name="Dudez A.M."/>
            <person name="Farmer A.D."/>
            <person name="Fouteau S."/>
            <person name="Franken C."/>
            <person name="Gibelin C."/>
            <person name="Gish J."/>
            <person name="Goldstein S."/>
            <person name="Gonzalez A.J."/>
            <person name="Green P.J."/>
            <person name="Hallab A."/>
            <person name="Hartog M."/>
            <person name="Hua A."/>
            <person name="Humphray S.J."/>
            <person name="Jeong D.H."/>
            <person name="Jing Y."/>
            <person name="Jocker A."/>
            <person name="Kenton S.M."/>
            <person name="Kim D.J."/>
            <person name="Klee K."/>
            <person name="Lai H."/>
            <person name="Lang C."/>
            <person name="Lin S."/>
            <person name="Macmil S.L."/>
            <person name="Magdelenat G."/>
            <person name="Matthews L."/>
            <person name="McCorrison J."/>
            <person name="Monaghan E.L."/>
            <person name="Mun J.H."/>
            <person name="Najar F.Z."/>
            <person name="Nicholson C."/>
            <person name="Noirot C."/>
            <person name="O'Bleness M."/>
            <person name="Paule C.R."/>
            <person name="Poulain J."/>
            <person name="Prion F."/>
            <person name="Qin B."/>
            <person name="Qu C."/>
            <person name="Retzel E.F."/>
            <person name="Riddle C."/>
            <person name="Sallet E."/>
            <person name="Samain S."/>
            <person name="Samson N."/>
            <person name="Sanders I."/>
            <person name="Saurat O."/>
            <person name="Scarpelli C."/>
            <person name="Schiex T."/>
            <person name="Segurens B."/>
            <person name="Severin A.J."/>
            <person name="Sherrier D.J."/>
            <person name="Shi R."/>
            <person name="Sims S."/>
            <person name="Singer S.R."/>
            <person name="Sinharoy S."/>
            <person name="Sterck L."/>
            <person name="Viollet A."/>
            <person name="Wang B.B."/>
            <person name="Wang K."/>
            <person name="Wang M."/>
            <person name="Wang X."/>
            <person name="Warfsmann J."/>
            <person name="Weissenbach J."/>
            <person name="White D.D."/>
            <person name="White J.D."/>
            <person name="Wiley G.B."/>
            <person name="Wincker P."/>
            <person name="Xing Y."/>
            <person name="Yang L."/>
            <person name="Yao Z."/>
            <person name="Ying F."/>
            <person name="Zhai J."/>
            <person name="Zhou L."/>
            <person name="Zuber A."/>
            <person name="Denarie J."/>
            <person name="Dixon R.A."/>
            <person name="May G.D."/>
            <person name="Schwartz D.C."/>
            <person name="Rogers J."/>
            <person name="Quetier F."/>
            <person name="Town C.D."/>
            <person name="Roe B.A."/>
        </authorList>
    </citation>
    <scope>NUCLEOTIDE SEQUENCE [LARGE SCALE GENOMIC DNA]</scope>
    <source>
        <strain evidence="1">A17</strain>
        <strain evidence="2 3">cv. Jemalong A17</strain>
    </source>
</reference>
<proteinExistence type="predicted"/>
<dbReference type="Proteomes" id="UP000002051">
    <property type="component" value="Chromosome 6"/>
</dbReference>
<reference evidence="1 3" key="2">
    <citation type="journal article" date="2014" name="BMC Genomics">
        <title>An improved genome release (version Mt4.0) for the model legume Medicago truncatula.</title>
        <authorList>
            <person name="Tang H."/>
            <person name="Krishnakumar V."/>
            <person name="Bidwell S."/>
            <person name="Rosen B."/>
            <person name="Chan A."/>
            <person name="Zhou S."/>
            <person name="Gentzbittel L."/>
            <person name="Childs K.L."/>
            <person name="Yandell M."/>
            <person name="Gundlach H."/>
            <person name="Mayer K.F."/>
            <person name="Schwartz D.C."/>
            <person name="Town C.D."/>
        </authorList>
    </citation>
    <scope>GENOME REANNOTATION</scope>
    <source>
        <strain evidence="2 3">cv. Jemalong A17</strain>
    </source>
</reference>
<evidence type="ECO:0000313" key="3">
    <source>
        <dbReference type="Proteomes" id="UP000002051"/>
    </source>
</evidence>
<dbReference type="AlphaFoldDB" id="G7KKT0"/>
<organism evidence="1 3">
    <name type="scientific">Medicago truncatula</name>
    <name type="common">Barrel medic</name>
    <name type="synonym">Medicago tribuloides</name>
    <dbReference type="NCBI Taxonomy" id="3880"/>
    <lineage>
        <taxon>Eukaryota</taxon>
        <taxon>Viridiplantae</taxon>
        <taxon>Streptophyta</taxon>
        <taxon>Embryophyta</taxon>
        <taxon>Tracheophyta</taxon>
        <taxon>Spermatophyta</taxon>
        <taxon>Magnoliopsida</taxon>
        <taxon>eudicotyledons</taxon>
        <taxon>Gunneridae</taxon>
        <taxon>Pentapetalae</taxon>
        <taxon>rosids</taxon>
        <taxon>fabids</taxon>
        <taxon>Fabales</taxon>
        <taxon>Fabaceae</taxon>
        <taxon>Papilionoideae</taxon>
        <taxon>50 kb inversion clade</taxon>
        <taxon>NPAAA clade</taxon>
        <taxon>Hologalegina</taxon>
        <taxon>IRL clade</taxon>
        <taxon>Trifolieae</taxon>
        <taxon>Medicago</taxon>
    </lineage>
</organism>
<dbReference type="InterPro" id="IPR035897">
    <property type="entry name" value="Toll_tir_struct_dom_sf"/>
</dbReference>
<dbReference type="EnsemblPlants" id="AES76426">
    <property type="protein sequence ID" value="AES76426"/>
    <property type="gene ID" value="MTR_6g078520"/>
</dbReference>